<dbReference type="WBParaSite" id="SCUD_0001010601-mRNA-1">
    <property type="protein sequence ID" value="SCUD_0001010601-mRNA-1"/>
    <property type="gene ID" value="SCUD_0001010601"/>
</dbReference>
<accession>A0A183K535</accession>
<reference evidence="1 2" key="2">
    <citation type="submission" date="2018-11" db="EMBL/GenBank/DDBJ databases">
        <authorList>
            <consortium name="Pathogen Informatics"/>
        </authorList>
    </citation>
    <scope>NUCLEOTIDE SEQUENCE [LARGE SCALE GENOMIC DNA]</scope>
    <source>
        <strain evidence="1">Dakar</strain>
        <strain evidence="2">Dakar, Senegal</strain>
    </source>
</reference>
<name>A0A183K535_9TREM</name>
<gene>
    <name evidence="1" type="ORF">SCUD_LOCUS10106</name>
</gene>
<evidence type="ECO:0000313" key="2">
    <source>
        <dbReference type="Proteomes" id="UP000279833"/>
    </source>
</evidence>
<proteinExistence type="predicted"/>
<dbReference type="Proteomes" id="UP000279833">
    <property type="component" value="Unassembled WGS sequence"/>
</dbReference>
<keyword evidence="2" id="KW-1185">Reference proteome</keyword>
<sequence length="68" mass="7341">TCLACHSVFHCGIQVGILVNIVKIICLAASFHSLFGPFPVKPINVICAKSKCLRPNFCSSLSKPTPNR</sequence>
<reference evidence="3" key="1">
    <citation type="submission" date="2016-06" db="UniProtKB">
        <authorList>
            <consortium name="WormBaseParasite"/>
        </authorList>
    </citation>
    <scope>IDENTIFICATION</scope>
</reference>
<evidence type="ECO:0000313" key="1">
    <source>
        <dbReference type="EMBL" id="VDP38443.1"/>
    </source>
</evidence>
<dbReference type="AlphaFoldDB" id="A0A183K535"/>
<evidence type="ECO:0000313" key="3">
    <source>
        <dbReference type="WBParaSite" id="SCUD_0001010601-mRNA-1"/>
    </source>
</evidence>
<dbReference type="EMBL" id="UZAK01033587">
    <property type="protein sequence ID" value="VDP38443.1"/>
    <property type="molecule type" value="Genomic_DNA"/>
</dbReference>
<organism evidence="3">
    <name type="scientific">Schistosoma curassoni</name>
    <dbReference type="NCBI Taxonomy" id="6186"/>
    <lineage>
        <taxon>Eukaryota</taxon>
        <taxon>Metazoa</taxon>
        <taxon>Spiralia</taxon>
        <taxon>Lophotrochozoa</taxon>
        <taxon>Platyhelminthes</taxon>
        <taxon>Trematoda</taxon>
        <taxon>Digenea</taxon>
        <taxon>Strigeidida</taxon>
        <taxon>Schistosomatoidea</taxon>
        <taxon>Schistosomatidae</taxon>
        <taxon>Schistosoma</taxon>
    </lineage>
</organism>
<protein>
    <submittedName>
        <fullName evidence="3">Ovule protein</fullName>
    </submittedName>
</protein>